<accession>A0ABY0CRN9</accession>
<dbReference type="Pfam" id="PF04199">
    <property type="entry name" value="Cyclase"/>
    <property type="match status" value="1"/>
</dbReference>
<dbReference type="InterPro" id="IPR037175">
    <property type="entry name" value="KFase_sf"/>
</dbReference>
<name>A0ABY0CRN9_9DELT</name>
<comment type="caution">
    <text evidence="1">The sequence shown here is derived from an EMBL/GenBank/DDBJ whole genome shotgun (WGS) entry which is preliminary data.</text>
</comment>
<proteinExistence type="predicted"/>
<dbReference type="SUPFAM" id="SSF102198">
    <property type="entry name" value="Putative cyclase"/>
    <property type="match status" value="1"/>
</dbReference>
<evidence type="ECO:0000313" key="2">
    <source>
        <dbReference type="Proteomes" id="UP000282926"/>
    </source>
</evidence>
<dbReference type="Proteomes" id="UP000282926">
    <property type="component" value="Unassembled WGS sequence"/>
</dbReference>
<reference evidence="1 2" key="1">
    <citation type="submission" date="2019-01" db="EMBL/GenBank/DDBJ databases">
        <title>Lujinxingia litoralis gen. nov., sp. nov. and Lujinxingia sediminis gen. nov., sp. nov., new members in the order Bradymonadales, isolated from coastal sediment.</title>
        <authorList>
            <person name="Li C.-M."/>
        </authorList>
    </citation>
    <scope>NUCLEOTIDE SEQUENCE [LARGE SCALE GENOMIC DNA]</scope>
    <source>
        <strain evidence="1 2">SEH01</strain>
    </source>
</reference>
<keyword evidence="2" id="KW-1185">Reference proteome</keyword>
<evidence type="ECO:0000313" key="1">
    <source>
        <dbReference type="EMBL" id="RVU43482.1"/>
    </source>
</evidence>
<sequence>MMRLWVELGGVRYEVDALSPVELAQPLNFYGEQPQAFGLGRAQARAVEGGDFVGDVRRGGSVNCESIELIAHGHGTHTEGVGHISAERVPVGDLAPDPLLPAVLLRVTTRSLAESGDSSQGKSAPDDRVICTAELRAALSRADVAPAFCRAIVIATSGQGAAAPLRDYSATNPAYLSAEAVAWLLEQGCEHLLIDLPSIDREDDGGTTPAHRAYFELDADAGPTDAGRRRTITEFIDVPKPACEGAYFLSLRFARFVLDASPSRPILYRARPFDETP</sequence>
<dbReference type="Gene3D" id="3.50.30.50">
    <property type="entry name" value="Putative cyclase"/>
    <property type="match status" value="1"/>
</dbReference>
<dbReference type="EMBL" id="SADD01000006">
    <property type="protein sequence ID" value="RVU43482.1"/>
    <property type="molecule type" value="Genomic_DNA"/>
</dbReference>
<protein>
    <submittedName>
        <fullName evidence="1">Cyclase family protein</fullName>
    </submittedName>
</protein>
<dbReference type="InterPro" id="IPR007325">
    <property type="entry name" value="KFase/CYL"/>
</dbReference>
<gene>
    <name evidence="1" type="ORF">EA187_11680</name>
</gene>
<organism evidence="1 2">
    <name type="scientific">Lujinxingia sediminis</name>
    <dbReference type="NCBI Taxonomy" id="2480984"/>
    <lineage>
        <taxon>Bacteria</taxon>
        <taxon>Deltaproteobacteria</taxon>
        <taxon>Bradymonadales</taxon>
        <taxon>Lujinxingiaceae</taxon>
        <taxon>Lujinxingia</taxon>
    </lineage>
</organism>